<comment type="caution">
    <text evidence="8">The sequence shown here is derived from an EMBL/GenBank/DDBJ whole genome shotgun (WGS) entry which is preliminary data.</text>
</comment>
<evidence type="ECO:0000256" key="5">
    <source>
        <dbReference type="SAM" id="MobiDB-lite"/>
    </source>
</evidence>
<proteinExistence type="predicted"/>
<feature type="transmembrane region" description="Helical" evidence="6">
    <location>
        <begin position="350"/>
        <end position="368"/>
    </location>
</feature>
<feature type="compositionally biased region" description="Basic and acidic residues" evidence="5">
    <location>
        <begin position="382"/>
        <end position="391"/>
    </location>
</feature>
<keyword evidence="2 6" id="KW-0812">Transmembrane</keyword>
<evidence type="ECO:0000259" key="7">
    <source>
        <dbReference type="PROSITE" id="PS50850"/>
    </source>
</evidence>
<comment type="subcellular location">
    <subcellularLocation>
        <location evidence="1">Membrane</location>
        <topology evidence="1">Multi-pass membrane protein</topology>
    </subcellularLocation>
</comment>
<feature type="transmembrane region" description="Helical" evidence="6">
    <location>
        <begin position="232"/>
        <end position="252"/>
    </location>
</feature>
<dbReference type="Pfam" id="PF07690">
    <property type="entry name" value="MFS_1"/>
    <property type="match status" value="1"/>
</dbReference>
<dbReference type="InterPro" id="IPR036259">
    <property type="entry name" value="MFS_trans_sf"/>
</dbReference>
<keyword evidence="3 6" id="KW-1133">Transmembrane helix</keyword>
<dbReference type="PROSITE" id="PS50850">
    <property type="entry name" value="MFS"/>
    <property type="match status" value="1"/>
</dbReference>
<organism evidence="8 9">
    <name type="scientific">Hanamia caeni</name>
    <dbReference type="NCBI Taxonomy" id="2294116"/>
    <lineage>
        <taxon>Bacteria</taxon>
        <taxon>Pseudomonadati</taxon>
        <taxon>Bacteroidota</taxon>
        <taxon>Chitinophagia</taxon>
        <taxon>Chitinophagales</taxon>
        <taxon>Chitinophagaceae</taxon>
        <taxon>Hanamia</taxon>
    </lineage>
</organism>
<feature type="transmembrane region" description="Helical" evidence="6">
    <location>
        <begin position="39"/>
        <end position="62"/>
    </location>
</feature>
<feature type="transmembrane region" description="Helical" evidence="6">
    <location>
        <begin position="264"/>
        <end position="283"/>
    </location>
</feature>
<feature type="transmembrane region" description="Helical" evidence="6">
    <location>
        <begin position="157"/>
        <end position="177"/>
    </location>
</feature>
<feature type="domain" description="Major facilitator superfamily (MFS) profile" evidence="7">
    <location>
        <begin position="4"/>
        <end position="376"/>
    </location>
</feature>
<dbReference type="SUPFAM" id="SSF103473">
    <property type="entry name" value="MFS general substrate transporter"/>
    <property type="match status" value="1"/>
</dbReference>
<evidence type="ECO:0000313" key="8">
    <source>
        <dbReference type="EMBL" id="RNI39216.1"/>
    </source>
</evidence>
<evidence type="ECO:0000256" key="1">
    <source>
        <dbReference type="ARBA" id="ARBA00004141"/>
    </source>
</evidence>
<feature type="transmembrane region" description="Helical" evidence="6">
    <location>
        <begin position="133"/>
        <end position="151"/>
    </location>
</feature>
<dbReference type="InterPro" id="IPR051788">
    <property type="entry name" value="MFS_Transporter"/>
</dbReference>
<evidence type="ECO:0000256" key="6">
    <source>
        <dbReference type="SAM" id="Phobius"/>
    </source>
</evidence>
<keyword evidence="9" id="KW-1185">Reference proteome</keyword>
<dbReference type="PANTHER" id="PTHR23514:SF13">
    <property type="entry name" value="INNER MEMBRANE PROTEIN YBJJ"/>
    <property type="match status" value="1"/>
</dbReference>
<dbReference type="Proteomes" id="UP000267223">
    <property type="component" value="Unassembled WGS sequence"/>
</dbReference>
<accession>A0A3M9NN64</accession>
<evidence type="ECO:0000256" key="4">
    <source>
        <dbReference type="ARBA" id="ARBA00023136"/>
    </source>
</evidence>
<name>A0A3M9NN64_9BACT</name>
<evidence type="ECO:0000256" key="2">
    <source>
        <dbReference type="ARBA" id="ARBA00022692"/>
    </source>
</evidence>
<feature type="transmembrane region" description="Helical" evidence="6">
    <location>
        <begin position="289"/>
        <end position="310"/>
    </location>
</feature>
<keyword evidence="4 6" id="KW-0472">Membrane</keyword>
<dbReference type="GO" id="GO:0016020">
    <property type="term" value="C:membrane"/>
    <property type="evidence" value="ECO:0007669"/>
    <property type="project" value="UniProtKB-SubCell"/>
</dbReference>
<evidence type="ECO:0000256" key="3">
    <source>
        <dbReference type="ARBA" id="ARBA00022989"/>
    </source>
</evidence>
<reference evidence="8 9" key="1">
    <citation type="submission" date="2018-11" db="EMBL/GenBank/DDBJ databases">
        <title>Draft genome sequence of Ferruginibacter sp. BO-59.</title>
        <authorList>
            <person name="Im W.T."/>
        </authorList>
    </citation>
    <scope>NUCLEOTIDE SEQUENCE [LARGE SCALE GENOMIC DNA]</scope>
    <source>
        <strain evidence="8 9">BO-59</strain>
    </source>
</reference>
<sequence>MRRYRIATSVFFFIAGLTFATWASRIPAIQAKLQLSDAGLGGVLFSLPAGLMLSLPLSGWLVSKYGSRPMMITGALIYPAILLLLASAGSVFILSFSLFLFGVLGNLLNIAMNTQAVGVEKLYGRSVMASFHGLWSIAGFSGALIGTVFVSQGIPPFFHFTIVAALTGILLLLFFRNTLPKDAGNGEAQKLFVKPDKAILLLGMIAFCTLLCEGAMADWSGVYFKNIVEAPASMITLGYVAFTAMMALGRFLGDGLVTKLGVKTMLQISGTLITTGLLLSVFFPNIITATLGFLLVGFGVSSVVPIVYGLAGKSKTMSPGTALASVSTIGFLGFLVGPPVIGFIAQAISLRWSFMLIGILGFGTALLARKLKLPQADDTHHEMGSIKKNEMKTINNKPDNPRPGFVAWPETVTSETKKRDNRIVHGRTRSGGYVAYPKM</sequence>
<dbReference type="EMBL" id="RJJR01000002">
    <property type="protein sequence ID" value="RNI39216.1"/>
    <property type="molecule type" value="Genomic_DNA"/>
</dbReference>
<dbReference type="InterPro" id="IPR011701">
    <property type="entry name" value="MFS"/>
</dbReference>
<dbReference type="PANTHER" id="PTHR23514">
    <property type="entry name" value="BYPASS OF STOP CODON PROTEIN 6"/>
    <property type="match status" value="1"/>
</dbReference>
<dbReference type="Gene3D" id="1.20.1250.20">
    <property type="entry name" value="MFS general substrate transporter like domains"/>
    <property type="match status" value="2"/>
</dbReference>
<feature type="transmembrane region" description="Helical" evidence="6">
    <location>
        <begin position="92"/>
        <end position="112"/>
    </location>
</feature>
<dbReference type="AlphaFoldDB" id="A0A3M9NN64"/>
<feature type="region of interest" description="Disordered" evidence="5">
    <location>
        <begin position="382"/>
        <end position="407"/>
    </location>
</feature>
<dbReference type="OrthoDB" id="9809599at2"/>
<protein>
    <submittedName>
        <fullName evidence="8">MFS transporter</fullName>
    </submittedName>
</protein>
<dbReference type="CDD" id="cd17393">
    <property type="entry name" value="MFS_MosC_like"/>
    <property type="match status" value="1"/>
</dbReference>
<evidence type="ECO:0000313" key="9">
    <source>
        <dbReference type="Proteomes" id="UP000267223"/>
    </source>
</evidence>
<feature type="transmembrane region" description="Helical" evidence="6">
    <location>
        <begin position="322"/>
        <end position="344"/>
    </location>
</feature>
<feature type="transmembrane region" description="Helical" evidence="6">
    <location>
        <begin position="198"/>
        <end position="217"/>
    </location>
</feature>
<gene>
    <name evidence="8" type="ORF">EFY79_05380</name>
</gene>
<dbReference type="GO" id="GO:0022857">
    <property type="term" value="F:transmembrane transporter activity"/>
    <property type="evidence" value="ECO:0007669"/>
    <property type="project" value="InterPro"/>
</dbReference>
<dbReference type="InterPro" id="IPR020846">
    <property type="entry name" value="MFS_dom"/>
</dbReference>